<dbReference type="GO" id="GO:0008270">
    <property type="term" value="F:zinc ion binding"/>
    <property type="evidence" value="ECO:0007669"/>
    <property type="project" value="UniProtKB-UniRule"/>
</dbReference>
<dbReference type="AlphaFoldDB" id="A0AAE1SWX7"/>
<proteinExistence type="inferred from homology"/>
<gene>
    <name evidence="2" type="ORF">RND71_003700</name>
</gene>
<dbReference type="GO" id="GO:0005634">
    <property type="term" value="C:nucleus"/>
    <property type="evidence" value="ECO:0007669"/>
    <property type="project" value="UniProtKB-SubCell"/>
</dbReference>
<dbReference type="GO" id="GO:0006355">
    <property type="term" value="P:regulation of DNA-templated transcription"/>
    <property type="evidence" value="ECO:0007669"/>
    <property type="project" value="UniProtKB-UniRule"/>
</dbReference>
<dbReference type="InterPro" id="IPR031052">
    <property type="entry name" value="FHY3/FAR1"/>
</dbReference>
<keyword evidence="1" id="KW-0539">Nucleus</keyword>
<keyword evidence="1" id="KW-0479">Metal-binding</keyword>
<evidence type="ECO:0000313" key="2">
    <source>
        <dbReference type="EMBL" id="KAK4377404.1"/>
    </source>
</evidence>
<organism evidence="2 3">
    <name type="scientific">Anisodus tanguticus</name>
    <dbReference type="NCBI Taxonomy" id="243964"/>
    <lineage>
        <taxon>Eukaryota</taxon>
        <taxon>Viridiplantae</taxon>
        <taxon>Streptophyta</taxon>
        <taxon>Embryophyta</taxon>
        <taxon>Tracheophyta</taxon>
        <taxon>Spermatophyta</taxon>
        <taxon>Magnoliopsida</taxon>
        <taxon>eudicotyledons</taxon>
        <taxon>Gunneridae</taxon>
        <taxon>Pentapetalae</taxon>
        <taxon>asterids</taxon>
        <taxon>lamiids</taxon>
        <taxon>Solanales</taxon>
        <taxon>Solanaceae</taxon>
        <taxon>Solanoideae</taxon>
        <taxon>Hyoscyameae</taxon>
        <taxon>Anisodus</taxon>
    </lineage>
</organism>
<dbReference type="Proteomes" id="UP001291623">
    <property type="component" value="Unassembled WGS sequence"/>
</dbReference>
<comment type="subcellular location">
    <subcellularLocation>
        <location evidence="1">Nucleus</location>
    </subcellularLocation>
</comment>
<accession>A0AAE1SWX7</accession>
<name>A0AAE1SWX7_9SOLA</name>
<keyword evidence="1" id="KW-0862">Zinc</keyword>
<reference evidence="2" key="1">
    <citation type="submission" date="2023-12" db="EMBL/GenBank/DDBJ databases">
        <title>Genome assembly of Anisodus tanguticus.</title>
        <authorList>
            <person name="Wang Y.-J."/>
        </authorList>
    </citation>
    <scope>NUCLEOTIDE SEQUENCE</scope>
    <source>
        <strain evidence="2">KB-2021</strain>
        <tissue evidence="2">Leaf</tissue>
    </source>
</reference>
<sequence length="382" mass="45344">MNLNEDNRDARINTALNESLGLTLEDRLINKYNEINTDSVGSHNGGEDTHMDGQAEETFAYNGELEEVYSDEQILVGPIRGVSEVFENTVHRYCIWHIFTKLPMRLKYELALRDKYEKELATEYQSRYTKIRCESQFSWEVQLQAAFTRRIFVIFQYELKRLFHFDLSIVDNEPVVDRVEKYDIINTSIKNDFYGNQFVFRVKHTLDDEYFEYICKSFELRGIVCCHILKVMSHKKTKLFNETYVLTRWRKGVVRHHLEKFFLGGYPHMTDEYKKYKELMSKIMMEYHKMEEEEKEEAEVQGDDAIPKEQEMRLRTTGQAINDLSHQIDTLRNQVNETMELLLDHIQWVQCENQRMMHGILLILSNADEFNSPSGFLAQDDD</sequence>
<dbReference type="EMBL" id="JAVYJV010000002">
    <property type="protein sequence ID" value="KAK4377404.1"/>
    <property type="molecule type" value="Genomic_DNA"/>
</dbReference>
<comment type="caution">
    <text evidence="2">The sequence shown here is derived from an EMBL/GenBank/DDBJ whole genome shotgun (WGS) entry which is preliminary data.</text>
</comment>
<dbReference type="PANTHER" id="PTHR31669:SF283">
    <property type="entry name" value="PROTEIN FAR1-RELATED SEQUENCE"/>
    <property type="match status" value="1"/>
</dbReference>
<comment type="function">
    <text evidence="1">Putative transcription activator involved in regulating light control of development.</text>
</comment>
<evidence type="ECO:0000256" key="1">
    <source>
        <dbReference type="RuleBase" id="RU367018"/>
    </source>
</evidence>
<keyword evidence="3" id="KW-1185">Reference proteome</keyword>
<dbReference type="PANTHER" id="PTHR31669">
    <property type="entry name" value="PROTEIN FAR1-RELATED SEQUENCE 10-RELATED"/>
    <property type="match status" value="1"/>
</dbReference>
<protein>
    <recommendedName>
        <fullName evidence="1">Protein FAR1-RELATED SEQUENCE</fullName>
    </recommendedName>
</protein>
<evidence type="ECO:0000313" key="3">
    <source>
        <dbReference type="Proteomes" id="UP001291623"/>
    </source>
</evidence>
<comment type="similarity">
    <text evidence="1">Belongs to the FHY3/FAR1 family.</text>
</comment>
<keyword evidence="1" id="KW-0863">Zinc-finger</keyword>